<organism evidence="1 2">
    <name type="scientific">Virgibacillus tibetensis</name>
    <dbReference type="NCBI Taxonomy" id="3042313"/>
    <lineage>
        <taxon>Bacteria</taxon>
        <taxon>Bacillati</taxon>
        <taxon>Bacillota</taxon>
        <taxon>Bacilli</taxon>
        <taxon>Bacillales</taxon>
        <taxon>Bacillaceae</taxon>
        <taxon>Virgibacillus</taxon>
    </lineage>
</organism>
<proteinExistence type="predicted"/>
<gene>
    <name evidence="1" type="ORF">QGM71_09805</name>
</gene>
<reference evidence="1 2" key="1">
    <citation type="journal article" date="2024" name="Int. J. Syst. Evol. Microbiol.">
        <title>Virgibacillus tibetensis sp. nov., isolated from salt lake on the Tibetan Plateau of China.</title>
        <authorList>
            <person name="Phurbu D."/>
            <person name="Liu Z.-X."/>
            <person name="Wang R."/>
            <person name="Zheng Y.-Y."/>
            <person name="Liu H.-C."/>
            <person name="Zhou Y.-G."/>
            <person name="Yu Y.-J."/>
            <person name="Li A.-H."/>
        </authorList>
    </citation>
    <scope>NUCLEOTIDE SEQUENCE [LARGE SCALE GENOMIC DNA]</scope>
    <source>
        <strain evidence="1 2">C22-A2</strain>
    </source>
</reference>
<sequence>MKISELHEISEDRLTAILHISDERSRFIKGLAEFQQIPSIGQKLAEKIVYHLGIYTLHEIKDNNAAELFDKLEEQMGVWTDPCVEDQLRCVIYHANHPDSNKEKDIEKERYGYRGTRPTKAWYK</sequence>
<dbReference type="Pfam" id="PF11731">
    <property type="entry name" value="Cdd1"/>
    <property type="match status" value="1"/>
</dbReference>
<keyword evidence="2" id="KW-1185">Reference proteome</keyword>
<evidence type="ECO:0000313" key="2">
    <source>
        <dbReference type="Proteomes" id="UP001335737"/>
    </source>
</evidence>
<accession>A0ABU6KF40</accession>
<protein>
    <submittedName>
        <fullName evidence="1">Helix-hairpin-helix domain-containing protein</fullName>
    </submittedName>
</protein>
<dbReference type="InterPro" id="IPR021725">
    <property type="entry name" value="Cdd1"/>
</dbReference>
<evidence type="ECO:0000313" key="1">
    <source>
        <dbReference type="EMBL" id="MEC5423785.1"/>
    </source>
</evidence>
<name>A0ABU6KF40_9BACI</name>
<dbReference type="EMBL" id="JARZFX010000003">
    <property type="protein sequence ID" value="MEC5423785.1"/>
    <property type="molecule type" value="Genomic_DNA"/>
</dbReference>
<dbReference type="Proteomes" id="UP001335737">
    <property type="component" value="Unassembled WGS sequence"/>
</dbReference>
<comment type="caution">
    <text evidence="1">The sequence shown here is derived from an EMBL/GenBank/DDBJ whole genome shotgun (WGS) entry which is preliminary data.</text>
</comment>
<dbReference type="RefSeq" id="WP_327607352.1">
    <property type="nucleotide sequence ID" value="NZ_JARZFX010000003.1"/>
</dbReference>